<proteinExistence type="predicted"/>
<evidence type="ECO:0000313" key="3">
    <source>
        <dbReference type="Proteomes" id="UP001189429"/>
    </source>
</evidence>
<accession>A0ABN9VZ90</accession>
<reference evidence="2" key="1">
    <citation type="submission" date="2023-10" db="EMBL/GenBank/DDBJ databases">
        <authorList>
            <person name="Chen Y."/>
            <person name="Shah S."/>
            <person name="Dougan E. K."/>
            <person name="Thang M."/>
            <person name="Chan C."/>
        </authorList>
    </citation>
    <scope>NUCLEOTIDE SEQUENCE [LARGE SCALE GENOMIC DNA]</scope>
</reference>
<evidence type="ECO:0000313" key="2">
    <source>
        <dbReference type="EMBL" id="CAK0878348.1"/>
    </source>
</evidence>
<feature type="region of interest" description="Disordered" evidence="1">
    <location>
        <begin position="98"/>
        <end position="129"/>
    </location>
</feature>
<dbReference type="Proteomes" id="UP001189429">
    <property type="component" value="Unassembled WGS sequence"/>
</dbReference>
<sequence>VAHLGQVHVSQVAWEREAAIARSAGGPPPAPVPEAPSGLLGFEPNCPTVEPLECPVPQAAEEQGTLAWPSTPAEMAAALVLLRLAAGEQEFWTRAEVGSSARVNYSDDDGDPERTLGPGPRQQPDGAEPVDVVMSYLAMGARRLCKVKGRPSLDNVLNLGK</sequence>
<name>A0ABN9VZ90_9DINO</name>
<evidence type="ECO:0000256" key="1">
    <source>
        <dbReference type="SAM" id="MobiDB-lite"/>
    </source>
</evidence>
<feature type="non-terminal residue" evidence="2">
    <location>
        <position position="1"/>
    </location>
</feature>
<keyword evidence="3" id="KW-1185">Reference proteome</keyword>
<dbReference type="EMBL" id="CAUYUJ010017838">
    <property type="protein sequence ID" value="CAK0878348.1"/>
    <property type="molecule type" value="Genomic_DNA"/>
</dbReference>
<organism evidence="2 3">
    <name type="scientific">Prorocentrum cordatum</name>
    <dbReference type="NCBI Taxonomy" id="2364126"/>
    <lineage>
        <taxon>Eukaryota</taxon>
        <taxon>Sar</taxon>
        <taxon>Alveolata</taxon>
        <taxon>Dinophyceae</taxon>
        <taxon>Prorocentrales</taxon>
        <taxon>Prorocentraceae</taxon>
        <taxon>Prorocentrum</taxon>
    </lineage>
</organism>
<protein>
    <submittedName>
        <fullName evidence="2">Uncharacterized protein</fullName>
    </submittedName>
</protein>
<comment type="caution">
    <text evidence="2">The sequence shown here is derived from an EMBL/GenBank/DDBJ whole genome shotgun (WGS) entry which is preliminary data.</text>
</comment>
<gene>
    <name evidence="2" type="ORF">PCOR1329_LOCUS62143</name>
</gene>
<feature type="non-terminal residue" evidence="2">
    <location>
        <position position="161"/>
    </location>
</feature>